<accession>A0A1Y5I2V0</accession>
<dbReference type="Gene3D" id="3.30.730.10">
    <property type="entry name" value="AP2/ERF domain"/>
    <property type="match status" value="2"/>
</dbReference>
<keyword evidence="2" id="KW-0805">Transcription regulation</keyword>
<comment type="subcellular location">
    <subcellularLocation>
        <location evidence="1">Nucleus</location>
    </subcellularLocation>
</comment>
<dbReference type="InterPro" id="IPR001471">
    <property type="entry name" value="AP2/ERF_dom"/>
</dbReference>
<dbReference type="PANTHER" id="PTHR32467:SF90">
    <property type="entry name" value="AP2-LIKE ETHYLENE-RESPONSIVE TRANSCRIPTION FACTOR AIL1"/>
    <property type="match status" value="1"/>
</dbReference>
<evidence type="ECO:0000259" key="6">
    <source>
        <dbReference type="PROSITE" id="PS51032"/>
    </source>
</evidence>
<evidence type="ECO:0000256" key="1">
    <source>
        <dbReference type="ARBA" id="ARBA00004123"/>
    </source>
</evidence>
<evidence type="ECO:0000256" key="2">
    <source>
        <dbReference type="ARBA" id="ARBA00023015"/>
    </source>
</evidence>
<dbReference type="EMBL" id="KZ155826">
    <property type="protein sequence ID" value="OUS43826.1"/>
    <property type="molecule type" value="Genomic_DNA"/>
</dbReference>
<dbReference type="InterPro" id="IPR036955">
    <property type="entry name" value="AP2/ERF_dom_sf"/>
</dbReference>
<keyword evidence="4" id="KW-0804">Transcription</keyword>
<dbReference type="SUPFAM" id="SSF54171">
    <property type="entry name" value="DNA-binding domain"/>
    <property type="match status" value="2"/>
</dbReference>
<dbReference type="PROSITE" id="PS51032">
    <property type="entry name" value="AP2_ERF"/>
    <property type="match status" value="2"/>
</dbReference>
<dbReference type="GO" id="GO:0003677">
    <property type="term" value="F:DNA binding"/>
    <property type="evidence" value="ECO:0007669"/>
    <property type="project" value="UniProtKB-KW"/>
</dbReference>
<evidence type="ECO:0000256" key="4">
    <source>
        <dbReference type="ARBA" id="ARBA00023163"/>
    </source>
</evidence>
<evidence type="ECO:0000313" key="7">
    <source>
        <dbReference type="EMBL" id="OUS43826.1"/>
    </source>
</evidence>
<dbReference type="GO" id="GO:0005634">
    <property type="term" value="C:nucleus"/>
    <property type="evidence" value="ECO:0007669"/>
    <property type="project" value="UniProtKB-SubCell"/>
</dbReference>
<sequence>MDSASLLSAFDVCFPEGEGPAEFGLALPSFSDIVFPQDDDDQMSKMAMEIFDFDCDCDWGTELAGDEETVPEQLRHRHSKDRAVMMKKKAQIAPKGSSRSSKWKGVTKHKITSRWEAHLWDATFERRKSSKSGRQRGRQVYLGGWQSELDAARAYDLASLRYFGTRSPLNFPRENYANELKIMQEYTCADWVAEIRRKSSGFSRGRSRFRGVTSHKGKNSKGKWEARIGRVMGNKYLYLGTFPSERAAAEAYDLAALRFRDSKAVTNFDRSNYSEEDIKNAANDAKIV</sequence>
<dbReference type="CDD" id="cd00018">
    <property type="entry name" value="AP2"/>
    <property type="match status" value="1"/>
</dbReference>
<organism evidence="7">
    <name type="scientific">Ostreococcus tauri</name>
    <name type="common">Marine green alga</name>
    <dbReference type="NCBI Taxonomy" id="70448"/>
    <lineage>
        <taxon>Eukaryota</taxon>
        <taxon>Viridiplantae</taxon>
        <taxon>Chlorophyta</taxon>
        <taxon>Mamiellophyceae</taxon>
        <taxon>Mamiellales</taxon>
        <taxon>Bathycoccaceae</taxon>
        <taxon>Ostreococcus</taxon>
    </lineage>
</organism>
<keyword evidence="3" id="KW-0238">DNA-binding</keyword>
<name>A0A1Y5I2V0_OSTTA</name>
<feature type="domain" description="AP2/ERF" evidence="6">
    <location>
        <begin position="102"/>
        <end position="172"/>
    </location>
</feature>
<dbReference type="Proteomes" id="UP000195557">
    <property type="component" value="Unassembled WGS sequence"/>
</dbReference>
<dbReference type="InterPro" id="IPR016177">
    <property type="entry name" value="DNA-bd_dom_sf"/>
</dbReference>
<dbReference type="AlphaFoldDB" id="A0A1Y5I2V0"/>
<gene>
    <name evidence="7" type="ORF">BE221DRAFT_79004</name>
</gene>
<dbReference type="eggNOG" id="ENOG502QQ82">
    <property type="taxonomic scope" value="Eukaryota"/>
</dbReference>
<reference evidence="7" key="1">
    <citation type="submission" date="2017-04" db="EMBL/GenBank/DDBJ databases">
        <title>Population genomics of picophytoplankton unveils novel chromosome hypervariability.</title>
        <authorList>
            <consortium name="DOE Joint Genome Institute"/>
            <person name="Blanc-Mathieu R."/>
            <person name="Krasovec M."/>
            <person name="Hebrard M."/>
            <person name="Yau S."/>
            <person name="Desgranges E."/>
            <person name="Martin J."/>
            <person name="Schackwitz W."/>
            <person name="Kuo A."/>
            <person name="Salin G."/>
            <person name="Donnadieu C."/>
            <person name="Desdevises Y."/>
            <person name="Sanchez-Ferandin S."/>
            <person name="Moreau H."/>
            <person name="Rivals E."/>
            <person name="Grigoriev I.V."/>
            <person name="Grimsley N."/>
            <person name="Eyre-Walker A."/>
            <person name="Piganeau G."/>
        </authorList>
    </citation>
    <scope>NUCLEOTIDE SEQUENCE [LARGE SCALE GENOMIC DNA]</scope>
    <source>
        <strain evidence="7">RCC 1115</strain>
    </source>
</reference>
<dbReference type="SMART" id="SM00380">
    <property type="entry name" value="AP2"/>
    <property type="match status" value="2"/>
</dbReference>
<keyword evidence="5" id="KW-0539">Nucleus</keyword>
<protein>
    <submittedName>
        <fullName evidence="7">ANT-like protein</fullName>
    </submittedName>
</protein>
<dbReference type="PANTHER" id="PTHR32467">
    <property type="entry name" value="AP2-LIKE ETHYLENE-RESPONSIVE TRANSCRIPTION FACTOR"/>
    <property type="match status" value="1"/>
</dbReference>
<feature type="domain" description="AP2/ERF" evidence="6">
    <location>
        <begin position="208"/>
        <end position="269"/>
    </location>
</feature>
<proteinExistence type="predicted"/>
<dbReference type="GO" id="GO:0003700">
    <property type="term" value="F:DNA-binding transcription factor activity"/>
    <property type="evidence" value="ECO:0007669"/>
    <property type="project" value="InterPro"/>
</dbReference>
<evidence type="ECO:0000256" key="3">
    <source>
        <dbReference type="ARBA" id="ARBA00023125"/>
    </source>
</evidence>
<evidence type="ECO:0000256" key="5">
    <source>
        <dbReference type="ARBA" id="ARBA00023242"/>
    </source>
</evidence>